<name>A0A5E7FS56_PSEFL</name>
<proteinExistence type="predicted"/>
<organism evidence="1 2">
    <name type="scientific">Pseudomonas fluorescens</name>
    <dbReference type="NCBI Taxonomy" id="294"/>
    <lineage>
        <taxon>Bacteria</taxon>
        <taxon>Pseudomonadati</taxon>
        <taxon>Pseudomonadota</taxon>
        <taxon>Gammaproteobacteria</taxon>
        <taxon>Pseudomonadales</taxon>
        <taxon>Pseudomonadaceae</taxon>
        <taxon>Pseudomonas</taxon>
    </lineage>
</organism>
<dbReference type="Proteomes" id="UP000326557">
    <property type="component" value="Unassembled WGS sequence"/>
</dbReference>
<dbReference type="EMBL" id="CABVHP010000040">
    <property type="protein sequence ID" value="VVO41187.1"/>
    <property type="molecule type" value="Genomic_DNA"/>
</dbReference>
<sequence length="47" mass="5243">MDALPIRVLFRSLPITLKAPMPVTVTFSTLSRLFWLRSITLVDALAA</sequence>
<protein>
    <submittedName>
        <fullName evidence="1">Uncharacterized protein</fullName>
    </submittedName>
</protein>
<gene>
    <name evidence="1" type="ORF">PS704_05870</name>
</gene>
<evidence type="ECO:0000313" key="2">
    <source>
        <dbReference type="Proteomes" id="UP000326557"/>
    </source>
</evidence>
<accession>A0A5E7FS56</accession>
<reference evidence="1 2" key="1">
    <citation type="submission" date="2019-09" db="EMBL/GenBank/DDBJ databases">
        <authorList>
            <person name="Chandra G."/>
            <person name="Truman W A."/>
        </authorList>
    </citation>
    <scope>NUCLEOTIDE SEQUENCE [LARGE SCALE GENOMIC DNA]</scope>
    <source>
        <strain evidence="1">PS704</strain>
    </source>
</reference>
<evidence type="ECO:0000313" key="1">
    <source>
        <dbReference type="EMBL" id="VVO41187.1"/>
    </source>
</evidence>
<dbReference type="AlphaFoldDB" id="A0A5E7FS56"/>